<evidence type="ECO:0000256" key="1">
    <source>
        <dbReference type="SAM" id="Phobius"/>
    </source>
</evidence>
<dbReference type="STRING" id="1618337.UT28_C0001G0234"/>
<dbReference type="KEGG" id="bbgw:UT28_C0001G0234"/>
<dbReference type="SUPFAM" id="SSF82171">
    <property type="entry name" value="DPP6 N-terminal domain-like"/>
    <property type="match status" value="1"/>
</dbReference>
<sequence>MDPNILGSKPVVSKWLWIILAIIVVLAAGFFSWYYLSGPGKKVTATTPTTTAADDSSSTTVMTQQTNQIITADIENNDLVFYYFDTTNNKLISKTTGNNKTGLNIFTGSSMSSMDDVQFDTNGNAYFLAGEDPAKTEPESPYVVSRIYQSPDKLIFQTDEKTEGTFSVWRLNKAGVKVYVATPKDSKGTNDYNLISVDTKTLQKENIASLGAINSRLFLNSDETKIMVIESRERIDSGYHYRDFYAKTVDLTSKKVGEKLIYQGTKNEEWFSADFLTAGPKLLKAAGSSKEGDVYTLKTVDLANQEISTPYTIKGIGQVVFPIQWSPDGMKLLFGVAEYGDKNTLPKDQGIVEYDYNTGKSQQIITTEMKNGQDSNNRAFIVNNSFDGSSFIYFMGQKLYYYDIAGKKQYEIGQGMTQSSLISSFRFVK</sequence>
<gene>
    <name evidence="2" type="ORF">UT28_C0001G0234</name>
</gene>
<reference evidence="2 3" key="1">
    <citation type="journal article" date="2015" name="Nature">
        <title>rRNA introns, odd ribosomes, and small enigmatic genomes across a large radiation of phyla.</title>
        <authorList>
            <person name="Brown C.T."/>
            <person name="Hug L.A."/>
            <person name="Thomas B.C."/>
            <person name="Sharon I."/>
            <person name="Castelle C.J."/>
            <person name="Singh A."/>
            <person name="Wilkins M.J."/>
            <person name="Williams K.H."/>
            <person name="Banfield J.F."/>
        </authorList>
    </citation>
    <scope>NUCLEOTIDE SEQUENCE [LARGE SCALE GENOMIC DNA]</scope>
</reference>
<evidence type="ECO:0000313" key="2">
    <source>
        <dbReference type="EMBL" id="AKM82045.1"/>
    </source>
</evidence>
<organism evidence="2 3">
    <name type="scientific">Berkelbacteria bacterium GW2011_GWE1_39_12</name>
    <dbReference type="NCBI Taxonomy" id="1618337"/>
    <lineage>
        <taxon>Bacteria</taxon>
        <taxon>Candidatus Berkelbacteria</taxon>
    </lineage>
</organism>
<keyword evidence="1" id="KW-0472">Membrane</keyword>
<feature type="transmembrane region" description="Helical" evidence="1">
    <location>
        <begin position="15"/>
        <end position="36"/>
    </location>
</feature>
<name>A0A0G4B390_9BACT</name>
<keyword evidence="1" id="KW-0812">Transmembrane</keyword>
<dbReference type="Proteomes" id="UP000035648">
    <property type="component" value="Chromosome"/>
</dbReference>
<dbReference type="EMBL" id="CP011213">
    <property type="protein sequence ID" value="AKM82045.1"/>
    <property type="molecule type" value="Genomic_DNA"/>
</dbReference>
<proteinExistence type="predicted"/>
<evidence type="ECO:0000313" key="3">
    <source>
        <dbReference type="Proteomes" id="UP000035648"/>
    </source>
</evidence>
<accession>A0A0G4B390</accession>
<keyword evidence="1" id="KW-1133">Transmembrane helix</keyword>
<dbReference type="AlphaFoldDB" id="A0A0G4B390"/>
<protein>
    <submittedName>
        <fullName evidence="2">Uncharacterized protein</fullName>
    </submittedName>
</protein>